<organism evidence="1 2">
    <name type="scientific">Auriscalpium vulgare</name>
    <dbReference type="NCBI Taxonomy" id="40419"/>
    <lineage>
        <taxon>Eukaryota</taxon>
        <taxon>Fungi</taxon>
        <taxon>Dikarya</taxon>
        <taxon>Basidiomycota</taxon>
        <taxon>Agaricomycotina</taxon>
        <taxon>Agaricomycetes</taxon>
        <taxon>Russulales</taxon>
        <taxon>Auriscalpiaceae</taxon>
        <taxon>Auriscalpium</taxon>
    </lineage>
</organism>
<proteinExistence type="predicted"/>
<evidence type="ECO:0000313" key="1">
    <source>
        <dbReference type="EMBL" id="KAI0041658.1"/>
    </source>
</evidence>
<dbReference type="Proteomes" id="UP000814033">
    <property type="component" value="Unassembled WGS sequence"/>
</dbReference>
<sequence>MLSQARISLSNGQQQAVAEAQPHEAASGSAKIQVAKEPAKKTKTRVVKGKERPPGPSRGIRGRLSALPSMPLDVLLEIFGHLSLSDLVQLARVNKVFRQMLLSRRLAALLWKQAFISEPDVPPCPSDRSEPSWAHLMFGGSFCHICGAKPVRKVVWAFRLRACRKCLAKRVVKHWGAVLLYCQSKVELIELVPFVHGRYINSSEQTYRLKAYVETMDTELKAIYSKHNGEKSEAFDEEFASWKALKMIAFDEIMKHEELCRACELKWEAERYVNNEVSKSKRYHAAKDRLLELGYDEKDIRMIADHREISVAKPLTDKVWDRIYPILVLALEDAREYRLNRELLERREKREALVELMYRKYIYALPSKISPLLPLHAHSWETFPALIAAIEEDEEASTSVAQRVSLALATNVAPKILGGIRRKLVALNSIIPLHRKFGIPSELYTTLTLTTKDFYTGPAGGLGLATTFFVCRSGAAEPCEGVFSGFDMLAHDCLNANDELPQVAAYSEDAAHAVAYVMQLVCRDPARTTALDLDRLDTPFICEDCSGNTHKYVMDWRGAVEHALMMRHDNMLRWEVMPGGLKCSDIFDSGVFDERWGSGRCPYHLAHAGEVINLVSWPTKSEIIAHLKSRCVGVLTLDSVCWF</sequence>
<accession>A0ACB8RC89</accession>
<comment type="caution">
    <text evidence="1">The sequence shown here is derived from an EMBL/GenBank/DDBJ whole genome shotgun (WGS) entry which is preliminary data.</text>
</comment>
<protein>
    <submittedName>
        <fullName evidence="1">Uncharacterized protein</fullName>
    </submittedName>
</protein>
<keyword evidence="2" id="KW-1185">Reference proteome</keyword>
<reference evidence="1" key="1">
    <citation type="submission" date="2021-02" db="EMBL/GenBank/DDBJ databases">
        <authorList>
            <consortium name="DOE Joint Genome Institute"/>
            <person name="Ahrendt S."/>
            <person name="Looney B.P."/>
            <person name="Miyauchi S."/>
            <person name="Morin E."/>
            <person name="Drula E."/>
            <person name="Courty P.E."/>
            <person name="Chicoki N."/>
            <person name="Fauchery L."/>
            <person name="Kohler A."/>
            <person name="Kuo A."/>
            <person name="Labutti K."/>
            <person name="Pangilinan J."/>
            <person name="Lipzen A."/>
            <person name="Riley R."/>
            <person name="Andreopoulos W."/>
            <person name="He G."/>
            <person name="Johnson J."/>
            <person name="Barry K.W."/>
            <person name="Grigoriev I.V."/>
            <person name="Nagy L."/>
            <person name="Hibbett D."/>
            <person name="Henrissat B."/>
            <person name="Matheny P.B."/>
            <person name="Labbe J."/>
            <person name="Martin F."/>
        </authorList>
    </citation>
    <scope>NUCLEOTIDE SEQUENCE</scope>
    <source>
        <strain evidence="1">FP105234-sp</strain>
    </source>
</reference>
<name>A0ACB8RC89_9AGAM</name>
<dbReference type="EMBL" id="MU276110">
    <property type="protein sequence ID" value="KAI0041658.1"/>
    <property type="molecule type" value="Genomic_DNA"/>
</dbReference>
<reference evidence="1" key="2">
    <citation type="journal article" date="2022" name="New Phytol.">
        <title>Evolutionary transition to the ectomycorrhizal habit in the genomes of a hyperdiverse lineage of mushroom-forming fungi.</title>
        <authorList>
            <person name="Looney B."/>
            <person name="Miyauchi S."/>
            <person name="Morin E."/>
            <person name="Drula E."/>
            <person name="Courty P.E."/>
            <person name="Kohler A."/>
            <person name="Kuo A."/>
            <person name="LaButti K."/>
            <person name="Pangilinan J."/>
            <person name="Lipzen A."/>
            <person name="Riley R."/>
            <person name="Andreopoulos W."/>
            <person name="He G."/>
            <person name="Johnson J."/>
            <person name="Nolan M."/>
            <person name="Tritt A."/>
            <person name="Barry K.W."/>
            <person name="Grigoriev I.V."/>
            <person name="Nagy L.G."/>
            <person name="Hibbett D."/>
            <person name="Henrissat B."/>
            <person name="Matheny P.B."/>
            <person name="Labbe J."/>
            <person name="Martin F.M."/>
        </authorList>
    </citation>
    <scope>NUCLEOTIDE SEQUENCE</scope>
    <source>
        <strain evidence="1">FP105234-sp</strain>
    </source>
</reference>
<gene>
    <name evidence="1" type="ORF">FA95DRAFT_1565167</name>
</gene>
<evidence type="ECO:0000313" key="2">
    <source>
        <dbReference type="Proteomes" id="UP000814033"/>
    </source>
</evidence>